<feature type="transmembrane region" description="Helical" evidence="1">
    <location>
        <begin position="7"/>
        <end position="29"/>
    </location>
</feature>
<gene>
    <name evidence="2" type="ORF">LCGC14_2275980</name>
</gene>
<organism evidence="2">
    <name type="scientific">marine sediment metagenome</name>
    <dbReference type="NCBI Taxonomy" id="412755"/>
    <lineage>
        <taxon>unclassified sequences</taxon>
        <taxon>metagenomes</taxon>
        <taxon>ecological metagenomes</taxon>
    </lineage>
</organism>
<evidence type="ECO:0008006" key="3">
    <source>
        <dbReference type="Google" id="ProtNLM"/>
    </source>
</evidence>
<name>A0A0F9F839_9ZZZZ</name>
<proteinExistence type="predicted"/>
<sequence>MPLNRLLLILATVIAAAALTVWLGTLLAGSVTLPGPGWLLAAPLAYLLWRVIQHRLRPVKGGDPHDG</sequence>
<accession>A0A0F9F839</accession>
<protein>
    <recommendedName>
        <fullName evidence="3">Secreted protein</fullName>
    </recommendedName>
</protein>
<reference evidence="2" key="1">
    <citation type="journal article" date="2015" name="Nature">
        <title>Complex archaea that bridge the gap between prokaryotes and eukaryotes.</title>
        <authorList>
            <person name="Spang A."/>
            <person name="Saw J.H."/>
            <person name="Jorgensen S.L."/>
            <person name="Zaremba-Niedzwiedzka K."/>
            <person name="Martijn J."/>
            <person name="Lind A.E."/>
            <person name="van Eijk R."/>
            <person name="Schleper C."/>
            <person name="Guy L."/>
            <person name="Ettema T.J."/>
        </authorList>
    </citation>
    <scope>NUCLEOTIDE SEQUENCE</scope>
</reference>
<keyword evidence="1" id="KW-0812">Transmembrane</keyword>
<dbReference type="EMBL" id="LAZR01031565">
    <property type="protein sequence ID" value="KKL53385.1"/>
    <property type="molecule type" value="Genomic_DNA"/>
</dbReference>
<feature type="transmembrane region" description="Helical" evidence="1">
    <location>
        <begin position="35"/>
        <end position="52"/>
    </location>
</feature>
<comment type="caution">
    <text evidence="2">The sequence shown here is derived from an EMBL/GenBank/DDBJ whole genome shotgun (WGS) entry which is preliminary data.</text>
</comment>
<evidence type="ECO:0000313" key="2">
    <source>
        <dbReference type="EMBL" id="KKL53385.1"/>
    </source>
</evidence>
<keyword evidence="1" id="KW-1133">Transmembrane helix</keyword>
<evidence type="ECO:0000256" key="1">
    <source>
        <dbReference type="SAM" id="Phobius"/>
    </source>
</evidence>
<keyword evidence="1" id="KW-0472">Membrane</keyword>
<dbReference type="AlphaFoldDB" id="A0A0F9F839"/>